<name>A0A9P5XXS6_9AGAR</name>
<reference evidence="1" key="1">
    <citation type="submission" date="2020-11" db="EMBL/GenBank/DDBJ databases">
        <authorList>
            <consortium name="DOE Joint Genome Institute"/>
            <person name="Ahrendt S."/>
            <person name="Riley R."/>
            <person name="Andreopoulos W."/>
            <person name="Labutti K."/>
            <person name="Pangilinan J."/>
            <person name="Ruiz-Duenas F.J."/>
            <person name="Barrasa J.M."/>
            <person name="Sanchez-Garcia M."/>
            <person name="Camarero S."/>
            <person name="Miyauchi S."/>
            <person name="Serrano A."/>
            <person name="Linde D."/>
            <person name="Babiker R."/>
            <person name="Drula E."/>
            <person name="Ayuso-Fernandez I."/>
            <person name="Pacheco R."/>
            <person name="Padilla G."/>
            <person name="Ferreira P."/>
            <person name="Barriuso J."/>
            <person name="Kellner H."/>
            <person name="Castanera R."/>
            <person name="Alfaro M."/>
            <person name="Ramirez L."/>
            <person name="Pisabarro A.G."/>
            <person name="Kuo A."/>
            <person name="Tritt A."/>
            <person name="Lipzen A."/>
            <person name="He G."/>
            <person name="Yan M."/>
            <person name="Ng V."/>
            <person name="Cullen D."/>
            <person name="Martin F."/>
            <person name="Rosso M.-N."/>
            <person name="Henrissat B."/>
            <person name="Hibbett D."/>
            <person name="Martinez A.T."/>
            <person name="Grigoriev I.V."/>
        </authorList>
    </citation>
    <scope>NUCLEOTIDE SEQUENCE</scope>
    <source>
        <strain evidence="1">CBS 247.69</strain>
    </source>
</reference>
<dbReference type="OrthoDB" id="3051375at2759"/>
<evidence type="ECO:0000313" key="1">
    <source>
        <dbReference type="EMBL" id="KAF9458547.1"/>
    </source>
</evidence>
<protein>
    <submittedName>
        <fullName evidence="1">Uncharacterized protein</fullName>
    </submittedName>
</protein>
<evidence type="ECO:0000313" key="2">
    <source>
        <dbReference type="Proteomes" id="UP000807353"/>
    </source>
</evidence>
<organism evidence="1 2">
    <name type="scientific">Collybia nuda</name>
    <dbReference type="NCBI Taxonomy" id="64659"/>
    <lineage>
        <taxon>Eukaryota</taxon>
        <taxon>Fungi</taxon>
        <taxon>Dikarya</taxon>
        <taxon>Basidiomycota</taxon>
        <taxon>Agaricomycotina</taxon>
        <taxon>Agaricomycetes</taxon>
        <taxon>Agaricomycetidae</taxon>
        <taxon>Agaricales</taxon>
        <taxon>Tricholomatineae</taxon>
        <taxon>Clitocybaceae</taxon>
        <taxon>Collybia</taxon>
    </lineage>
</organism>
<sequence>MSFSKVFAIIIVHTKDLKTLVNGGNLRHQLLMRCNFQERTKASKSPNWKTPYFTLGLGMVNFSSGEVGIFDSIPELSSSFWAEPDNGIATSNINGMEQGQMEKRTLLEHDLMDILTTNSSV</sequence>
<keyword evidence="2" id="KW-1185">Reference proteome</keyword>
<comment type="caution">
    <text evidence="1">The sequence shown here is derived from an EMBL/GenBank/DDBJ whole genome shotgun (WGS) entry which is preliminary data.</text>
</comment>
<dbReference type="EMBL" id="MU150337">
    <property type="protein sequence ID" value="KAF9458547.1"/>
    <property type="molecule type" value="Genomic_DNA"/>
</dbReference>
<dbReference type="AlphaFoldDB" id="A0A9P5XXS6"/>
<gene>
    <name evidence="1" type="ORF">BDZ94DRAFT_1301130</name>
</gene>
<dbReference type="Proteomes" id="UP000807353">
    <property type="component" value="Unassembled WGS sequence"/>
</dbReference>
<accession>A0A9P5XXS6</accession>
<proteinExistence type="predicted"/>